<feature type="transmembrane region" description="Helical" evidence="1">
    <location>
        <begin position="52"/>
        <end position="75"/>
    </location>
</feature>
<protein>
    <recommendedName>
        <fullName evidence="4">DUF4239 domain-containing protein</fullName>
    </recommendedName>
</protein>
<feature type="transmembrane region" description="Helical" evidence="1">
    <location>
        <begin position="20"/>
        <end position="40"/>
    </location>
</feature>
<evidence type="ECO:0000256" key="1">
    <source>
        <dbReference type="SAM" id="Phobius"/>
    </source>
</evidence>
<organism evidence="2 3">
    <name type="scientific">Polynucleobacter hirudinilacicola</name>
    <dbReference type="NCBI Taxonomy" id="1743166"/>
    <lineage>
        <taxon>Bacteria</taxon>
        <taxon>Pseudomonadati</taxon>
        <taxon>Pseudomonadota</taxon>
        <taxon>Betaproteobacteria</taxon>
        <taxon>Burkholderiales</taxon>
        <taxon>Burkholderiaceae</taxon>
        <taxon>Polynucleobacter</taxon>
    </lineage>
</organism>
<sequence>MDLPLLRYLLDASTIGLRLEISFIVLSLCFIVFFIFQKLFPKILFGEDSEYAGFIYNAMGIVYSLVFAFVTVLVWQNYNGVSDAITKEAGVLNNMYRLYSAFPPEVEKQGRESIRNYTNIVIEEEWPLLKKDQFSIKAYQALLKIEDHAIHLQPQNAGQSNVHQQMLRLATEAAELRRSRIYNARFALAPPAWIGLISSSLVFLFFSCLFKLKSAKTHVILIVFLGLTIVGVMYFLILFIHPFLGPMALGPEPLERLLKISWIY</sequence>
<evidence type="ECO:0000313" key="3">
    <source>
        <dbReference type="Proteomes" id="UP000196880"/>
    </source>
</evidence>
<dbReference type="AlphaFoldDB" id="A0A210RVK5"/>
<dbReference type="InterPro" id="IPR025333">
    <property type="entry name" value="DUF4239"/>
</dbReference>
<dbReference type="Pfam" id="PF14023">
    <property type="entry name" value="Bestrophin-like"/>
    <property type="match status" value="1"/>
</dbReference>
<keyword evidence="1" id="KW-1133">Transmembrane helix</keyword>
<keyword evidence="3" id="KW-1185">Reference proteome</keyword>
<dbReference type="RefSeq" id="WP_087909225.1">
    <property type="nucleotide sequence ID" value="NZ_NAIA01000003.1"/>
</dbReference>
<dbReference type="Proteomes" id="UP000196880">
    <property type="component" value="Unassembled WGS sequence"/>
</dbReference>
<feature type="transmembrane region" description="Helical" evidence="1">
    <location>
        <begin position="219"/>
        <end position="244"/>
    </location>
</feature>
<feature type="transmembrane region" description="Helical" evidence="1">
    <location>
        <begin position="192"/>
        <end position="212"/>
    </location>
</feature>
<gene>
    <name evidence="2" type="ORF">B6A14_04240</name>
</gene>
<comment type="caution">
    <text evidence="2">The sequence shown here is derived from an EMBL/GenBank/DDBJ whole genome shotgun (WGS) entry which is preliminary data.</text>
</comment>
<evidence type="ECO:0008006" key="4">
    <source>
        <dbReference type="Google" id="ProtNLM"/>
    </source>
</evidence>
<reference evidence="2 3" key="1">
    <citation type="submission" date="2017-03" db="EMBL/GenBank/DDBJ databases">
        <title>New species Polynucleobacter sp. MWH-EgelM1-30-B4.</title>
        <authorList>
            <person name="Hahn M.W."/>
        </authorList>
    </citation>
    <scope>NUCLEOTIDE SEQUENCE [LARGE SCALE GENOMIC DNA]</scope>
    <source>
        <strain evidence="2 3">MWH-EgelM1-30-B4</strain>
    </source>
</reference>
<name>A0A210RVK5_9BURK</name>
<dbReference type="EMBL" id="NAIA01000003">
    <property type="protein sequence ID" value="OWF65028.1"/>
    <property type="molecule type" value="Genomic_DNA"/>
</dbReference>
<proteinExistence type="predicted"/>
<dbReference type="OrthoDB" id="8595256at2"/>
<evidence type="ECO:0000313" key="2">
    <source>
        <dbReference type="EMBL" id="OWF65028.1"/>
    </source>
</evidence>
<accession>A0A210RVK5</accession>
<keyword evidence="1" id="KW-0812">Transmembrane</keyword>
<keyword evidence="1" id="KW-0472">Membrane</keyword>